<feature type="transmembrane region" description="Helical" evidence="6">
    <location>
        <begin position="111"/>
        <end position="133"/>
    </location>
</feature>
<reference evidence="7 8" key="1">
    <citation type="submission" date="2020-03" db="EMBL/GenBank/DDBJ databases">
        <title>Soil Listeria distribution.</title>
        <authorList>
            <person name="Liao J."/>
            <person name="Wiedmann M."/>
        </authorList>
    </citation>
    <scope>NUCLEOTIDE SEQUENCE [LARGE SCALE GENOMIC DNA]</scope>
    <source>
        <strain evidence="7 8">FSL L7-1507</strain>
    </source>
</reference>
<dbReference type="Proteomes" id="UP000559885">
    <property type="component" value="Unassembled WGS sequence"/>
</dbReference>
<dbReference type="EMBL" id="JAARRM010000001">
    <property type="protein sequence ID" value="MBC1520099.1"/>
    <property type="molecule type" value="Genomic_DNA"/>
</dbReference>
<evidence type="ECO:0000256" key="6">
    <source>
        <dbReference type="SAM" id="Phobius"/>
    </source>
</evidence>
<dbReference type="InterPro" id="IPR002797">
    <property type="entry name" value="Polysacc_synth"/>
</dbReference>
<sequence>MSILLRRLFHFTIGSFGSALLNLITIPVITYFITPEEYGKTSMFLVAQSLLILVINLGYDQAFAREFYEYKDKKNLLVTALIIPFLFAILLASGMIIFSHFFSQLLFGVRIYNGIIVALAISVFLLILERFFLLLFRMENRGLEFSFFNILIKFSILVCTVLFLTNFKHNFITVIYAMIVGQMIGDFLLSIRCLSDLNLRHFQFDFDLLKKMSQFGLPIVLANFIYGLLVITDKLFLGYLSNFEQLGLYTAAFKIASALLIFQTTFTNLWVPTAYEWYQKKKPISYFQGVSECVMGIIALFFVLLLLFKGIIIFILPNEYQEAQYIFPFLCFYPLMMTASSTTQLGIVFFKKSYLNIIVSLIAIVVAFTLYICLIPEWGAIGAAIATGTAYIALFLAKTYFSMRIWKGFSIKRHSIVTFILYILAFLNSFSHQLIFISILNLSALVLLLWIYYPVIKWGISFIRNKKSLENG</sequence>
<feature type="transmembrane region" description="Helical" evidence="6">
    <location>
        <begin position="323"/>
        <end position="342"/>
    </location>
</feature>
<evidence type="ECO:0000256" key="5">
    <source>
        <dbReference type="ARBA" id="ARBA00023136"/>
    </source>
</evidence>
<feature type="transmembrane region" description="Helical" evidence="6">
    <location>
        <begin position="145"/>
        <end position="165"/>
    </location>
</feature>
<dbReference type="AlphaFoldDB" id="A0A841ZH88"/>
<keyword evidence="4 6" id="KW-1133">Transmembrane helix</keyword>
<keyword evidence="3 6" id="KW-0812">Transmembrane</keyword>
<comment type="subcellular location">
    <subcellularLocation>
        <location evidence="1">Cell membrane</location>
        <topology evidence="1">Multi-pass membrane protein</topology>
    </subcellularLocation>
</comment>
<keyword evidence="5 6" id="KW-0472">Membrane</keyword>
<feature type="transmembrane region" description="Helical" evidence="6">
    <location>
        <begin position="76"/>
        <end position="99"/>
    </location>
</feature>
<evidence type="ECO:0000256" key="1">
    <source>
        <dbReference type="ARBA" id="ARBA00004651"/>
    </source>
</evidence>
<feature type="transmembrane region" description="Helical" evidence="6">
    <location>
        <begin position="12"/>
        <end position="33"/>
    </location>
</feature>
<name>A0A841ZH88_9LIST</name>
<feature type="transmembrane region" description="Helical" evidence="6">
    <location>
        <begin position="409"/>
        <end position="428"/>
    </location>
</feature>
<feature type="transmembrane region" description="Helical" evidence="6">
    <location>
        <begin position="378"/>
        <end position="397"/>
    </location>
</feature>
<evidence type="ECO:0000256" key="2">
    <source>
        <dbReference type="ARBA" id="ARBA00022475"/>
    </source>
</evidence>
<dbReference type="GO" id="GO:0005886">
    <property type="term" value="C:plasma membrane"/>
    <property type="evidence" value="ECO:0007669"/>
    <property type="project" value="UniProtKB-SubCell"/>
</dbReference>
<gene>
    <name evidence="7" type="ORF">HB912_00380</name>
</gene>
<feature type="transmembrane region" description="Helical" evidence="6">
    <location>
        <begin position="45"/>
        <end position="64"/>
    </location>
</feature>
<feature type="transmembrane region" description="Helical" evidence="6">
    <location>
        <begin position="293"/>
        <end position="317"/>
    </location>
</feature>
<dbReference type="InterPro" id="IPR050833">
    <property type="entry name" value="Poly_Biosynth_Transport"/>
</dbReference>
<proteinExistence type="predicted"/>
<feature type="transmembrane region" description="Helical" evidence="6">
    <location>
        <begin position="434"/>
        <end position="456"/>
    </location>
</feature>
<comment type="caution">
    <text evidence="7">The sequence shown here is derived from an EMBL/GenBank/DDBJ whole genome shotgun (WGS) entry which is preliminary data.</text>
</comment>
<dbReference type="RefSeq" id="WP_185371710.1">
    <property type="nucleotide sequence ID" value="NZ_JAARRM010000001.1"/>
</dbReference>
<dbReference type="PANTHER" id="PTHR30250:SF11">
    <property type="entry name" value="O-ANTIGEN TRANSPORTER-RELATED"/>
    <property type="match status" value="1"/>
</dbReference>
<evidence type="ECO:0000313" key="7">
    <source>
        <dbReference type="EMBL" id="MBC1520099.1"/>
    </source>
</evidence>
<feature type="transmembrane region" description="Helical" evidence="6">
    <location>
        <begin position="215"/>
        <end position="231"/>
    </location>
</feature>
<feature type="transmembrane region" description="Helical" evidence="6">
    <location>
        <begin position="251"/>
        <end position="272"/>
    </location>
</feature>
<keyword evidence="2" id="KW-1003">Cell membrane</keyword>
<feature type="transmembrane region" description="Helical" evidence="6">
    <location>
        <begin position="354"/>
        <end position="372"/>
    </location>
</feature>
<dbReference type="PANTHER" id="PTHR30250">
    <property type="entry name" value="PST FAMILY PREDICTED COLANIC ACID TRANSPORTER"/>
    <property type="match status" value="1"/>
</dbReference>
<evidence type="ECO:0000256" key="3">
    <source>
        <dbReference type="ARBA" id="ARBA00022692"/>
    </source>
</evidence>
<feature type="transmembrane region" description="Helical" evidence="6">
    <location>
        <begin position="171"/>
        <end position="194"/>
    </location>
</feature>
<dbReference type="Pfam" id="PF01943">
    <property type="entry name" value="Polysacc_synt"/>
    <property type="match status" value="1"/>
</dbReference>
<organism evidence="7 8">
    <name type="scientific">Listeria aquatica</name>
    <dbReference type="NCBI Taxonomy" id="1494960"/>
    <lineage>
        <taxon>Bacteria</taxon>
        <taxon>Bacillati</taxon>
        <taxon>Bacillota</taxon>
        <taxon>Bacilli</taxon>
        <taxon>Bacillales</taxon>
        <taxon>Listeriaceae</taxon>
        <taxon>Listeria</taxon>
    </lineage>
</organism>
<evidence type="ECO:0000313" key="8">
    <source>
        <dbReference type="Proteomes" id="UP000559885"/>
    </source>
</evidence>
<protein>
    <submittedName>
        <fullName evidence="7">Oligosaccharide flippase family protein</fullName>
    </submittedName>
</protein>
<evidence type="ECO:0000256" key="4">
    <source>
        <dbReference type="ARBA" id="ARBA00022989"/>
    </source>
</evidence>
<accession>A0A841ZH88</accession>